<dbReference type="OrthoDB" id="5591616at2759"/>
<feature type="region of interest" description="Disordered" evidence="1">
    <location>
        <begin position="101"/>
        <end position="123"/>
    </location>
</feature>
<feature type="transmembrane region" description="Helical" evidence="2">
    <location>
        <begin position="189"/>
        <end position="209"/>
    </location>
</feature>
<keyword evidence="2" id="KW-0812">Transmembrane</keyword>
<dbReference type="Pfam" id="PF06912">
    <property type="entry name" value="DUF1275"/>
    <property type="match status" value="1"/>
</dbReference>
<evidence type="ECO:0000256" key="1">
    <source>
        <dbReference type="SAM" id="MobiDB-lite"/>
    </source>
</evidence>
<accession>A0A0L0G0V5</accession>
<dbReference type="EMBL" id="KQ241989">
    <property type="protein sequence ID" value="KNC81838.1"/>
    <property type="molecule type" value="Genomic_DNA"/>
</dbReference>
<feature type="transmembrane region" description="Helical" evidence="2">
    <location>
        <begin position="352"/>
        <end position="375"/>
    </location>
</feature>
<dbReference type="RefSeq" id="XP_014155740.1">
    <property type="nucleotide sequence ID" value="XM_014300265.1"/>
</dbReference>
<evidence type="ECO:0000256" key="2">
    <source>
        <dbReference type="SAM" id="Phobius"/>
    </source>
</evidence>
<dbReference type="InterPro" id="IPR010699">
    <property type="entry name" value="DUF1275"/>
</dbReference>
<dbReference type="AlphaFoldDB" id="A0A0L0G0V5"/>
<evidence type="ECO:0000313" key="4">
    <source>
        <dbReference type="Proteomes" id="UP000054560"/>
    </source>
</evidence>
<evidence type="ECO:0000313" key="3">
    <source>
        <dbReference type="EMBL" id="KNC81838.1"/>
    </source>
</evidence>
<sequence length="445" mass="48316">MTDLPSISNISLSSKNGSITSASQLRAYPDHGVDTRQLLNVCDDNLLKHPHKGHANVNSVASSGINTSGLVISPSPSNIALSSKNGSISSLPQIEIFQDNETSSRQVQLQSGGADSRLTNPEASPNTQIAHILRSQSPAQEYDPHKEVPRIVFDLGSQADLSSGVVTPIQEYRRKTQAELNYGYKERQILILGGWALSFNAGFINAVFLSCQFSHSVAFVSGTVSTSGVAVGNGDWAKFGELFGLWCSYYIGGVISALMIPNRSFKMGFAYGRVLLVVCALLLGSYFAIEYSAKLPAWYQAALALGMQNAITTTFDGAVVRTTHYTGMTTDLAILTAYAMTGRIRKSEYWKFMLFIPQLLSFFCGNIVGVLVYHYQDVQARALFIPGFVSGILGIIYVFNLSQIFNTSFYAMMTHGQEGLLGALAREAGGVTLTSGRDLLMRDIF</sequence>
<name>A0A0L0G0V5_9EUKA</name>
<dbReference type="PANTHER" id="PTHR37314">
    <property type="entry name" value="SLR0142 PROTEIN"/>
    <property type="match status" value="1"/>
</dbReference>
<dbReference type="PANTHER" id="PTHR37314:SF4">
    <property type="entry name" value="UPF0700 TRANSMEMBRANE PROTEIN YOAK"/>
    <property type="match status" value="1"/>
</dbReference>
<reference evidence="3 4" key="1">
    <citation type="submission" date="2011-02" db="EMBL/GenBank/DDBJ databases">
        <title>The Genome Sequence of Sphaeroforma arctica JP610.</title>
        <authorList>
            <consortium name="The Broad Institute Genome Sequencing Platform"/>
            <person name="Russ C."/>
            <person name="Cuomo C."/>
            <person name="Young S.K."/>
            <person name="Zeng Q."/>
            <person name="Gargeya S."/>
            <person name="Alvarado L."/>
            <person name="Berlin A."/>
            <person name="Chapman S.B."/>
            <person name="Chen Z."/>
            <person name="Freedman E."/>
            <person name="Gellesch M."/>
            <person name="Goldberg J."/>
            <person name="Griggs A."/>
            <person name="Gujja S."/>
            <person name="Heilman E."/>
            <person name="Heiman D."/>
            <person name="Howarth C."/>
            <person name="Mehta T."/>
            <person name="Neiman D."/>
            <person name="Pearson M."/>
            <person name="Roberts A."/>
            <person name="Saif S."/>
            <person name="Shea T."/>
            <person name="Shenoy N."/>
            <person name="Sisk P."/>
            <person name="Stolte C."/>
            <person name="Sykes S."/>
            <person name="White J."/>
            <person name="Yandava C."/>
            <person name="Burger G."/>
            <person name="Gray M.W."/>
            <person name="Holland P.W.H."/>
            <person name="King N."/>
            <person name="Lang F.B.F."/>
            <person name="Roger A.J."/>
            <person name="Ruiz-Trillo I."/>
            <person name="Haas B."/>
            <person name="Nusbaum C."/>
            <person name="Birren B."/>
        </authorList>
    </citation>
    <scope>NUCLEOTIDE SEQUENCE [LARGE SCALE GENOMIC DNA]</scope>
    <source>
        <strain evidence="3 4">JP610</strain>
    </source>
</reference>
<feature type="transmembrane region" description="Helical" evidence="2">
    <location>
        <begin position="268"/>
        <end position="289"/>
    </location>
</feature>
<proteinExistence type="predicted"/>
<dbReference type="Proteomes" id="UP000054560">
    <property type="component" value="Unassembled WGS sequence"/>
</dbReference>
<organism evidence="3 4">
    <name type="scientific">Sphaeroforma arctica JP610</name>
    <dbReference type="NCBI Taxonomy" id="667725"/>
    <lineage>
        <taxon>Eukaryota</taxon>
        <taxon>Ichthyosporea</taxon>
        <taxon>Ichthyophonida</taxon>
        <taxon>Sphaeroforma</taxon>
    </lineage>
</organism>
<dbReference type="GeneID" id="25906362"/>
<keyword evidence="4" id="KW-1185">Reference proteome</keyword>
<keyword evidence="2" id="KW-0472">Membrane</keyword>
<feature type="transmembrane region" description="Helical" evidence="2">
    <location>
        <begin position="381"/>
        <end position="399"/>
    </location>
</feature>
<dbReference type="eggNOG" id="ENOG502S46C">
    <property type="taxonomic scope" value="Eukaryota"/>
</dbReference>
<protein>
    <submittedName>
        <fullName evidence="3">Uncharacterized protein</fullName>
    </submittedName>
</protein>
<gene>
    <name evidence="3" type="ORF">SARC_05858</name>
</gene>
<feature type="transmembrane region" description="Helical" evidence="2">
    <location>
        <begin position="243"/>
        <end position="261"/>
    </location>
</feature>
<keyword evidence="2" id="KW-1133">Transmembrane helix</keyword>